<comment type="caution">
    <text evidence="1">The sequence shown here is derived from an EMBL/GenBank/DDBJ whole genome shotgun (WGS) entry which is preliminary data.</text>
</comment>
<keyword evidence="2" id="KW-1185">Reference proteome</keyword>
<reference evidence="1 2" key="1">
    <citation type="journal article" date="2025" name="Microbiol. Resour. Announc.">
        <title>Draft genome sequences for Neonectria magnoliae and Neonectria punicea, canker pathogens of Liriodendron tulipifera and Acer saccharum in West Virginia.</title>
        <authorList>
            <person name="Petronek H.M."/>
            <person name="Kasson M.T."/>
            <person name="Metheny A.M."/>
            <person name="Stauder C.M."/>
            <person name="Lovett B."/>
            <person name="Lynch S.C."/>
            <person name="Garnas J.R."/>
            <person name="Kasson L.R."/>
            <person name="Stajich J.E."/>
        </authorList>
    </citation>
    <scope>NUCLEOTIDE SEQUENCE [LARGE SCALE GENOMIC DNA]</scope>
    <source>
        <strain evidence="1 2">NRRL 64651</strain>
    </source>
</reference>
<sequence length="198" mass="21994">MTTQERLHIIDAVEQFAAQALQHSIANHDLERLCTSMVDIIRALLQGFVGPNHKAPLEIEQETIAFDEVFQDGFAPDKNTIIEFPSGKGVWYILRCKEHSLNFEGDPILRGAAHLSSNHHLLLDDPTMVVRYLGVRVTDCDELRAKKNNSFASKACVSGPRVAKSKSFSNQPALVKPRTRRQATNSIQKAVAGEVHLA</sequence>
<gene>
    <name evidence="1" type="ORF">QQZ08_010868</name>
</gene>
<proteinExistence type="predicted"/>
<protein>
    <submittedName>
        <fullName evidence="1">Uncharacterized protein</fullName>
    </submittedName>
</protein>
<evidence type="ECO:0000313" key="2">
    <source>
        <dbReference type="Proteomes" id="UP001498421"/>
    </source>
</evidence>
<evidence type="ECO:0000313" key="1">
    <source>
        <dbReference type="EMBL" id="KAK7419450.1"/>
    </source>
</evidence>
<accession>A0ABR1HEV2</accession>
<organism evidence="1 2">
    <name type="scientific">Neonectria magnoliae</name>
    <dbReference type="NCBI Taxonomy" id="2732573"/>
    <lineage>
        <taxon>Eukaryota</taxon>
        <taxon>Fungi</taxon>
        <taxon>Dikarya</taxon>
        <taxon>Ascomycota</taxon>
        <taxon>Pezizomycotina</taxon>
        <taxon>Sordariomycetes</taxon>
        <taxon>Hypocreomycetidae</taxon>
        <taxon>Hypocreales</taxon>
        <taxon>Nectriaceae</taxon>
        <taxon>Neonectria</taxon>
    </lineage>
</organism>
<dbReference type="Proteomes" id="UP001498421">
    <property type="component" value="Unassembled WGS sequence"/>
</dbReference>
<name>A0ABR1HEV2_9HYPO</name>
<dbReference type="EMBL" id="JAZAVK010000150">
    <property type="protein sequence ID" value="KAK7419450.1"/>
    <property type="molecule type" value="Genomic_DNA"/>
</dbReference>